<dbReference type="KEGG" id="sman:C12CBH8_20450"/>
<dbReference type="AlphaFoldDB" id="A0A7I8D3L2"/>
<proteinExistence type="predicted"/>
<evidence type="ECO:0000256" key="1">
    <source>
        <dbReference type="SAM" id="MobiDB-lite"/>
    </source>
</evidence>
<evidence type="ECO:0000313" key="2">
    <source>
        <dbReference type="EMBL" id="BCI61406.1"/>
    </source>
</evidence>
<gene>
    <name evidence="2" type="ORF">C12CBH8_20450</name>
</gene>
<name>A0A7I8D3L2_9FIRM</name>
<organism evidence="2 3">
    <name type="scientific">Solibaculum mannosilyticum</name>
    <dbReference type="NCBI Taxonomy" id="2780922"/>
    <lineage>
        <taxon>Bacteria</taxon>
        <taxon>Bacillati</taxon>
        <taxon>Bacillota</taxon>
        <taxon>Clostridia</taxon>
        <taxon>Eubacteriales</taxon>
        <taxon>Oscillospiraceae</taxon>
        <taxon>Solibaculum</taxon>
    </lineage>
</organism>
<evidence type="ECO:0000313" key="3">
    <source>
        <dbReference type="Proteomes" id="UP000593890"/>
    </source>
</evidence>
<sequence>MKPPESREDMLSMQQDAIRRVREMQKRATRSVAQSNQMMRGMPPSQDDVSYRPPQAGAYGTGWRSSSAPDIGELGNGRRPIPAQSEGTNHPIPPPKVHPSPPESSQEPPVNQPPERRKGLTGLLDGLGLEDDSLLILLLLYVLWKNDADQTLLMALAYILL</sequence>
<dbReference type="RefSeq" id="WP_215533182.1">
    <property type="nucleotide sequence ID" value="NZ_AP023321.1"/>
</dbReference>
<accession>A0A7I8D3L2</accession>
<feature type="region of interest" description="Disordered" evidence="1">
    <location>
        <begin position="22"/>
        <end position="119"/>
    </location>
</feature>
<reference evidence="3" key="1">
    <citation type="submission" date="2020-07" db="EMBL/GenBank/DDBJ databases">
        <title>Complete genome sequencing of Clostridia bacterium strain 12CBH8.</title>
        <authorList>
            <person name="Sakamoto M."/>
            <person name="Murakami T."/>
            <person name="Mori H."/>
        </authorList>
    </citation>
    <scope>NUCLEOTIDE SEQUENCE [LARGE SCALE GENOMIC DNA]</scope>
    <source>
        <strain evidence="3">12CBH8</strain>
    </source>
</reference>
<feature type="compositionally biased region" description="Pro residues" evidence="1">
    <location>
        <begin position="91"/>
        <end position="102"/>
    </location>
</feature>
<keyword evidence="3" id="KW-1185">Reference proteome</keyword>
<dbReference type="EMBL" id="AP023321">
    <property type="protein sequence ID" value="BCI61406.1"/>
    <property type="molecule type" value="Genomic_DNA"/>
</dbReference>
<protein>
    <submittedName>
        <fullName evidence="2">Uncharacterized protein</fullName>
    </submittedName>
</protein>
<dbReference type="Proteomes" id="UP000593890">
    <property type="component" value="Chromosome"/>
</dbReference>